<comment type="subcellular location">
    <subcellularLocation>
        <location evidence="1">Cytoplasm</location>
    </subcellularLocation>
</comment>
<evidence type="ECO:0000256" key="4">
    <source>
        <dbReference type="ARBA" id="ARBA00022490"/>
    </source>
</evidence>
<dbReference type="GO" id="GO:0005737">
    <property type="term" value="C:cytoplasm"/>
    <property type="evidence" value="ECO:0007669"/>
    <property type="project" value="UniProtKB-SubCell"/>
</dbReference>
<dbReference type="AlphaFoldDB" id="A0A382C4I4"/>
<dbReference type="GO" id="GO:0003697">
    <property type="term" value="F:single-stranded DNA binding"/>
    <property type="evidence" value="ECO:0007669"/>
    <property type="project" value="InterPro"/>
</dbReference>
<evidence type="ECO:0000256" key="7">
    <source>
        <dbReference type="ARBA" id="ARBA00022840"/>
    </source>
</evidence>
<dbReference type="HAMAP" id="MF_00365">
    <property type="entry name" value="RecF"/>
    <property type="match status" value="1"/>
</dbReference>
<dbReference type="InterPro" id="IPR042174">
    <property type="entry name" value="RecF_2"/>
</dbReference>
<accession>A0A382C4I4</accession>
<dbReference type="PROSITE" id="PS00618">
    <property type="entry name" value="RECF_2"/>
    <property type="match status" value="1"/>
</dbReference>
<keyword evidence="5" id="KW-0235">DNA replication</keyword>
<evidence type="ECO:0000256" key="8">
    <source>
        <dbReference type="ARBA" id="ARBA00023125"/>
    </source>
</evidence>
<keyword evidence="7" id="KW-0067">ATP-binding</keyword>
<gene>
    <name evidence="10" type="ORF">METZ01_LOCUS173633</name>
</gene>
<evidence type="ECO:0000256" key="1">
    <source>
        <dbReference type="ARBA" id="ARBA00004496"/>
    </source>
</evidence>
<dbReference type="PANTHER" id="PTHR32182:SF0">
    <property type="entry name" value="DNA REPLICATION AND REPAIR PROTEIN RECF"/>
    <property type="match status" value="1"/>
</dbReference>
<dbReference type="GO" id="GO:0005524">
    <property type="term" value="F:ATP binding"/>
    <property type="evidence" value="ECO:0007669"/>
    <property type="project" value="UniProtKB-KW"/>
</dbReference>
<reference evidence="10" key="1">
    <citation type="submission" date="2018-05" db="EMBL/GenBank/DDBJ databases">
        <authorList>
            <person name="Lanie J.A."/>
            <person name="Ng W.-L."/>
            <person name="Kazmierczak K.M."/>
            <person name="Andrzejewski T.M."/>
            <person name="Davidsen T.M."/>
            <person name="Wayne K.J."/>
            <person name="Tettelin H."/>
            <person name="Glass J.I."/>
            <person name="Rusch D."/>
            <person name="Podicherti R."/>
            <person name="Tsui H.-C.T."/>
            <person name="Winkler M.E."/>
        </authorList>
    </citation>
    <scope>NUCLEOTIDE SEQUENCE</scope>
</reference>
<dbReference type="InterPro" id="IPR001238">
    <property type="entry name" value="DNA-binding_RecF"/>
</dbReference>
<dbReference type="GO" id="GO:0006260">
    <property type="term" value="P:DNA replication"/>
    <property type="evidence" value="ECO:0007669"/>
    <property type="project" value="UniProtKB-KW"/>
</dbReference>
<dbReference type="Gene3D" id="3.40.50.300">
    <property type="entry name" value="P-loop containing nucleotide triphosphate hydrolases"/>
    <property type="match status" value="1"/>
</dbReference>
<organism evidence="10">
    <name type="scientific">marine metagenome</name>
    <dbReference type="NCBI Taxonomy" id="408172"/>
    <lineage>
        <taxon>unclassified sequences</taxon>
        <taxon>metagenomes</taxon>
        <taxon>ecological metagenomes</taxon>
    </lineage>
</organism>
<protein>
    <recommendedName>
        <fullName evidence="3">DNA replication and repair protein RecF</fullName>
    </recommendedName>
</protein>
<proteinExistence type="inferred from homology"/>
<dbReference type="InterPro" id="IPR003395">
    <property type="entry name" value="RecF/RecN/SMC_N"/>
</dbReference>
<name>A0A382C4I4_9ZZZZ</name>
<keyword evidence="6" id="KW-0547">Nucleotide-binding</keyword>
<dbReference type="PROSITE" id="PS00617">
    <property type="entry name" value="RECF_1"/>
    <property type="match status" value="1"/>
</dbReference>
<evidence type="ECO:0000256" key="6">
    <source>
        <dbReference type="ARBA" id="ARBA00022741"/>
    </source>
</evidence>
<dbReference type="NCBIfam" id="TIGR00611">
    <property type="entry name" value="recf"/>
    <property type="match status" value="1"/>
</dbReference>
<evidence type="ECO:0000259" key="9">
    <source>
        <dbReference type="Pfam" id="PF02463"/>
    </source>
</evidence>
<dbReference type="InterPro" id="IPR027417">
    <property type="entry name" value="P-loop_NTPase"/>
</dbReference>
<evidence type="ECO:0000256" key="5">
    <source>
        <dbReference type="ARBA" id="ARBA00022705"/>
    </source>
</evidence>
<feature type="domain" description="RecF/RecN/SMC N-terminal" evidence="9">
    <location>
        <begin position="2"/>
        <end position="370"/>
    </location>
</feature>
<evidence type="ECO:0000256" key="2">
    <source>
        <dbReference type="ARBA" id="ARBA00008016"/>
    </source>
</evidence>
<comment type="similarity">
    <text evidence="2">Belongs to the RecF family.</text>
</comment>
<keyword evidence="8" id="KW-0238">DNA-binding</keyword>
<dbReference type="SUPFAM" id="SSF52540">
    <property type="entry name" value="P-loop containing nucleoside triphosphate hydrolases"/>
    <property type="match status" value="1"/>
</dbReference>
<dbReference type="Gene3D" id="1.20.1050.90">
    <property type="entry name" value="RecF/RecN/SMC, N-terminal domain"/>
    <property type="match status" value="1"/>
</dbReference>
<sequence>MYITSLTLTNFRNYKKASIDLEQGLTLVVGKNAQGKSNLLEGIYLLSTMRSSRASSDTDLVNHEIVDSDIPVARLAGTVERSAGHLLVELAIVGQGKGKKRSGKRARVNGLEKRVSDAVGQLSSVLFTTLDIDILAGPPLVRRRYLDMMISQVDRGYLRAMQRYQMVLQRRNRLLKQVQIGKSEISELGFWDHELAHVGGILFDARKNALIGIQASVNEYMRQLSDQYEEVSIKYRPAIGPMSIPKGTTDPDQWANCLLEAKEILQKKEIETGTTQVGPHRDDVEIRIGNLPAGAFASRAQLRTAALSLRLAESNYLRQNTGDEPVILLDDVLSELDPQRRESVIEHLKNFPQTIITTTNEEHLQTLRTFASKEFKVSKGKIS</sequence>
<dbReference type="GO" id="GO:0000731">
    <property type="term" value="P:DNA synthesis involved in DNA repair"/>
    <property type="evidence" value="ECO:0007669"/>
    <property type="project" value="TreeGrafter"/>
</dbReference>
<dbReference type="InterPro" id="IPR018078">
    <property type="entry name" value="DNA-binding_RecF_CS"/>
</dbReference>
<dbReference type="EMBL" id="UINC01032694">
    <property type="protein sequence ID" value="SVB20779.1"/>
    <property type="molecule type" value="Genomic_DNA"/>
</dbReference>
<evidence type="ECO:0000256" key="3">
    <source>
        <dbReference type="ARBA" id="ARBA00020170"/>
    </source>
</evidence>
<dbReference type="GO" id="GO:0006302">
    <property type="term" value="P:double-strand break repair"/>
    <property type="evidence" value="ECO:0007669"/>
    <property type="project" value="TreeGrafter"/>
</dbReference>
<keyword evidence="4" id="KW-0963">Cytoplasm</keyword>
<dbReference type="PANTHER" id="PTHR32182">
    <property type="entry name" value="DNA REPLICATION AND REPAIR PROTEIN RECF"/>
    <property type="match status" value="1"/>
</dbReference>
<evidence type="ECO:0000313" key="10">
    <source>
        <dbReference type="EMBL" id="SVB20779.1"/>
    </source>
</evidence>
<dbReference type="Pfam" id="PF02463">
    <property type="entry name" value="SMC_N"/>
    <property type="match status" value="1"/>
</dbReference>